<dbReference type="AlphaFoldDB" id="A0A4Q9NAQ6"/>
<evidence type="ECO:0000313" key="2">
    <source>
        <dbReference type="EMBL" id="TBU28244.1"/>
    </source>
</evidence>
<dbReference type="Proteomes" id="UP000292957">
    <property type="component" value="Unassembled WGS sequence"/>
</dbReference>
<feature type="domain" description="DUF6533" evidence="1">
    <location>
        <begin position="25"/>
        <end position="64"/>
    </location>
</feature>
<feature type="non-terminal residue" evidence="2">
    <location>
        <position position="303"/>
    </location>
</feature>
<sequence>MADNSEVQAVSEAFFATCWGYATPALLFYDYILTFNSEVTLFWMGGRLSGATILFLLNRYITLATQMLDAVPIPSSVEVCLSTSSIAFSQYVAYNVLRVLQYFPWAAFSALRSYAMCPDHYRWPVSTIIFALSSVPIVVNMWGNLYKLSLVNDPTLGIITTQPISASTLLKHVLKRNLIVEVATRSSLIASDLLVLCVTWYRTYETVKLSLYSRSKQTFAGILLLDGAYDAVSSLTAILTSRFLIDLQRTQRKLAGSSRSISLGEVVSQPQTSRNMNRFIGPLGAQLSFHEDDGEENEVEDTS</sequence>
<dbReference type="OrthoDB" id="2744098at2759"/>
<dbReference type="InterPro" id="IPR045340">
    <property type="entry name" value="DUF6533"/>
</dbReference>
<organism evidence="2">
    <name type="scientific">Dichomitus squalens</name>
    <dbReference type="NCBI Taxonomy" id="114155"/>
    <lineage>
        <taxon>Eukaryota</taxon>
        <taxon>Fungi</taxon>
        <taxon>Dikarya</taxon>
        <taxon>Basidiomycota</taxon>
        <taxon>Agaricomycotina</taxon>
        <taxon>Agaricomycetes</taxon>
        <taxon>Polyporales</taxon>
        <taxon>Polyporaceae</taxon>
        <taxon>Dichomitus</taxon>
    </lineage>
</organism>
<dbReference type="EMBL" id="ML143423">
    <property type="protein sequence ID" value="TBU28244.1"/>
    <property type="molecule type" value="Genomic_DNA"/>
</dbReference>
<gene>
    <name evidence="2" type="ORF">BD311DRAFT_695071</name>
</gene>
<evidence type="ECO:0000259" key="1">
    <source>
        <dbReference type="Pfam" id="PF20151"/>
    </source>
</evidence>
<name>A0A4Q9NAQ6_9APHY</name>
<protein>
    <recommendedName>
        <fullName evidence="1">DUF6533 domain-containing protein</fullName>
    </recommendedName>
</protein>
<proteinExistence type="predicted"/>
<reference evidence="2" key="1">
    <citation type="submission" date="2019-01" db="EMBL/GenBank/DDBJ databases">
        <title>Draft genome sequences of three monokaryotic isolates of the white-rot basidiomycete fungus Dichomitus squalens.</title>
        <authorList>
            <consortium name="DOE Joint Genome Institute"/>
            <person name="Lopez S.C."/>
            <person name="Andreopoulos B."/>
            <person name="Pangilinan J."/>
            <person name="Lipzen A."/>
            <person name="Riley R."/>
            <person name="Ahrendt S."/>
            <person name="Ng V."/>
            <person name="Barry K."/>
            <person name="Daum C."/>
            <person name="Grigoriev I.V."/>
            <person name="Hilden K.S."/>
            <person name="Makela M.R."/>
            <person name="de Vries R.P."/>
        </authorList>
    </citation>
    <scope>NUCLEOTIDE SEQUENCE [LARGE SCALE GENOMIC DNA]</scope>
    <source>
        <strain evidence="2">OM18370.1</strain>
    </source>
</reference>
<accession>A0A4Q9NAQ6</accession>
<dbReference type="Pfam" id="PF20151">
    <property type="entry name" value="DUF6533"/>
    <property type="match status" value="1"/>
</dbReference>